<dbReference type="AlphaFoldDB" id="A0A6J1KPY8"/>
<evidence type="ECO:0000313" key="1">
    <source>
        <dbReference type="Proteomes" id="UP000504608"/>
    </source>
</evidence>
<name>A0A6J1KPY8_CUCMA</name>
<organism evidence="1 2">
    <name type="scientific">Cucurbita maxima</name>
    <name type="common">Pumpkin</name>
    <name type="synonym">Winter squash</name>
    <dbReference type="NCBI Taxonomy" id="3661"/>
    <lineage>
        <taxon>Eukaryota</taxon>
        <taxon>Viridiplantae</taxon>
        <taxon>Streptophyta</taxon>
        <taxon>Embryophyta</taxon>
        <taxon>Tracheophyta</taxon>
        <taxon>Spermatophyta</taxon>
        <taxon>Magnoliopsida</taxon>
        <taxon>eudicotyledons</taxon>
        <taxon>Gunneridae</taxon>
        <taxon>Pentapetalae</taxon>
        <taxon>rosids</taxon>
        <taxon>fabids</taxon>
        <taxon>Cucurbitales</taxon>
        <taxon>Cucurbitaceae</taxon>
        <taxon>Cucurbiteae</taxon>
        <taxon>Cucurbita</taxon>
    </lineage>
</organism>
<keyword evidence="1" id="KW-1185">Reference proteome</keyword>
<dbReference type="Proteomes" id="UP000504608">
    <property type="component" value="Unplaced"/>
</dbReference>
<dbReference type="GeneID" id="111497207"/>
<protein>
    <submittedName>
        <fullName evidence="2">Uncharacterized protein LOC111497207</fullName>
    </submittedName>
</protein>
<reference evidence="2" key="1">
    <citation type="submission" date="2025-08" db="UniProtKB">
        <authorList>
            <consortium name="RefSeq"/>
        </authorList>
    </citation>
    <scope>IDENTIFICATION</scope>
    <source>
        <tissue evidence="2">Young leaves</tissue>
    </source>
</reference>
<sequence>MQLKLVCPLCRGKILGSTQGRSVLLFVHQKSTENDSIIGDDLSDKGTWEIFLAHYKHHLERIGLMGIVFCPLMMGAGSQFFSLFEFLDLNPVEGAAVGLMYLELESNQVIGGESYDWEIGSSSRDEDNDPSDDGSGSSRHQDRRLFLAAFIMCSLILDQFWFESCNLLDLQSFNLFLTFNKITLFSQEMVNSTWTIHLLCQLLGYPASKKQTQKEILVLMVDIME</sequence>
<dbReference type="KEGG" id="cmax:111497207"/>
<dbReference type="RefSeq" id="XP_023003696.1">
    <property type="nucleotide sequence ID" value="XM_023147928.1"/>
</dbReference>
<gene>
    <name evidence="2" type="primary">LOC111497207</name>
</gene>
<accession>A0A6J1KPY8</accession>
<proteinExistence type="predicted"/>
<evidence type="ECO:0000313" key="2">
    <source>
        <dbReference type="RefSeq" id="XP_023003696.1"/>
    </source>
</evidence>